<reference evidence="1 2" key="1">
    <citation type="journal article" date="2017" name="MBio">
        <title>Type VI secretion-mediated competition in the bee gut microbiome.</title>
        <authorList>
            <person name="Steele M.I."/>
            <person name="Kwong W.K."/>
            <person name="Powell J.E."/>
            <person name="Whiteley M."/>
            <person name="Moran N.A."/>
        </authorList>
    </citation>
    <scope>NUCLEOTIDE SEQUENCE [LARGE SCALE GENOMIC DNA]</scope>
    <source>
        <strain evidence="1 2">HK3</strain>
    </source>
</reference>
<sequence length="201" mass="22201">MKQRRLKMAFMLYTDKKMQNPADTRLTFNGVGNLDVVLYFGSNQSDEVLSPETDAQIILKPVNLIKKWQPNKYYDYGNIIEPSTPNGYIYQCIGSGRTDSKEPRWWVDLGGTGKIGSAWFKVLGEAFRHTDIKISLTQAGLDSAVGGEGIELGAQLQGGRAIPVYMRASNTTGDIRNDFTDACRGLATNSTITTTTNVYAD</sequence>
<organism evidence="1 2">
    <name type="scientific">Snodgrassella alvi</name>
    <dbReference type="NCBI Taxonomy" id="1196083"/>
    <lineage>
        <taxon>Bacteria</taxon>
        <taxon>Pseudomonadati</taxon>
        <taxon>Pseudomonadota</taxon>
        <taxon>Betaproteobacteria</taxon>
        <taxon>Neisseriales</taxon>
        <taxon>Neisseriaceae</taxon>
        <taxon>Snodgrassella</taxon>
    </lineage>
</organism>
<protein>
    <submittedName>
        <fullName evidence="1">Uncharacterized protein</fullName>
    </submittedName>
</protein>
<gene>
    <name evidence="1" type="ORF">BHC57_01540</name>
</gene>
<dbReference type="Proteomes" id="UP000230463">
    <property type="component" value="Unassembled WGS sequence"/>
</dbReference>
<dbReference type="EMBL" id="MEIU01000009">
    <property type="protein sequence ID" value="PIT62137.1"/>
    <property type="molecule type" value="Genomic_DNA"/>
</dbReference>
<name>A0A855FWB9_9NEIS</name>
<accession>A0A855FWB9</accession>
<evidence type="ECO:0000313" key="1">
    <source>
        <dbReference type="EMBL" id="PIT62137.1"/>
    </source>
</evidence>
<evidence type="ECO:0000313" key="2">
    <source>
        <dbReference type="Proteomes" id="UP000230463"/>
    </source>
</evidence>
<proteinExistence type="predicted"/>
<comment type="caution">
    <text evidence="1">The sequence shown here is derived from an EMBL/GenBank/DDBJ whole genome shotgun (WGS) entry which is preliminary data.</text>
</comment>
<dbReference type="AlphaFoldDB" id="A0A855FWB9"/>